<keyword evidence="12" id="KW-1185">Reference proteome</keyword>
<keyword evidence="5 10" id="KW-0552">Olfaction</keyword>
<evidence type="ECO:0000256" key="7">
    <source>
        <dbReference type="ARBA" id="ARBA00023136"/>
    </source>
</evidence>
<keyword evidence="3 10" id="KW-0716">Sensory transduction</keyword>
<evidence type="ECO:0000256" key="6">
    <source>
        <dbReference type="ARBA" id="ARBA00022989"/>
    </source>
</evidence>
<feature type="transmembrane region" description="Helical" evidence="10">
    <location>
        <begin position="322"/>
        <end position="344"/>
    </location>
</feature>
<dbReference type="PANTHER" id="PTHR21137">
    <property type="entry name" value="ODORANT RECEPTOR"/>
    <property type="match status" value="1"/>
</dbReference>
<feature type="transmembrane region" description="Helical" evidence="10">
    <location>
        <begin position="80"/>
        <end position="101"/>
    </location>
</feature>
<dbReference type="GO" id="GO:0007608">
    <property type="term" value="P:sensory perception of smell"/>
    <property type="evidence" value="ECO:0007669"/>
    <property type="project" value="UniProtKB-KW"/>
</dbReference>
<dbReference type="AlphaFoldDB" id="A0ABD2XFZ8"/>
<feature type="transmembrane region" description="Helical" evidence="10">
    <location>
        <begin position="50"/>
        <end position="68"/>
    </location>
</feature>
<dbReference type="InterPro" id="IPR004117">
    <property type="entry name" value="7tm6_olfct_rcpt"/>
</dbReference>
<dbReference type="Proteomes" id="UP001627154">
    <property type="component" value="Unassembled WGS sequence"/>
</dbReference>
<organism evidence="11 12">
    <name type="scientific">Trichogramma kaykai</name>
    <dbReference type="NCBI Taxonomy" id="54128"/>
    <lineage>
        <taxon>Eukaryota</taxon>
        <taxon>Metazoa</taxon>
        <taxon>Ecdysozoa</taxon>
        <taxon>Arthropoda</taxon>
        <taxon>Hexapoda</taxon>
        <taxon>Insecta</taxon>
        <taxon>Pterygota</taxon>
        <taxon>Neoptera</taxon>
        <taxon>Endopterygota</taxon>
        <taxon>Hymenoptera</taxon>
        <taxon>Apocrita</taxon>
        <taxon>Proctotrupomorpha</taxon>
        <taxon>Chalcidoidea</taxon>
        <taxon>Trichogrammatidae</taxon>
        <taxon>Trichogramma</taxon>
    </lineage>
</organism>
<evidence type="ECO:0000256" key="8">
    <source>
        <dbReference type="ARBA" id="ARBA00023170"/>
    </source>
</evidence>
<dbReference type="PANTHER" id="PTHR21137:SF35">
    <property type="entry name" value="ODORANT RECEPTOR 19A-RELATED"/>
    <property type="match status" value="1"/>
</dbReference>
<evidence type="ECO:0000256" key="3">
    <source>
        <dbReference type="ARBA" id="ARBA00022606"/>
    </source>
</evidence>
<comment type="caution">
    <text evidence="10">Lacks conserved residue(s) required for the propagation of feature annotation.</text>
</comment>
<accession>A0ABD2XFZ8</accession>
<protein>
    <recommendedName>
        <fullName evidence="10">Odorant receptor</fullName>
    </recommendedName>
</protein>
<evidence type="ECO:0000256" key="4">
    <source>
        <dbReference type="ARBA" id="ARBA00022692"/>
    </source>
</evidence>
<feature type="transmembrane region" description="Helical" evidence="10">
    <location>
        <begin position="194"/>
        <end position="220"/>
    </location>
</feature>
<comment type="subcellular location">
    <subcellularLocation>
        <location evidence="1 10">Cell membrane</location>
        <topology evidence="1 10">Multi-pass membrane protein</topology>
    </subcellularLocation>
</comment>
<dbReference type="EMBL" id="JBJJXI010000028">
    <property type="protein sequence ID" value="KAL3403782.1"/>
    <property type="molecule type" value="Genomic_DNA"/>
</dbReference>
<comment type="caution">
    <text evidence="11">The sequence shown here is derived from an EMBL/GenBank/DDBJ whole genome shotgun (WGS) entry which is preliminary data.</text>
</comment>
<evidence type="ECO:0000256" key="1">
    <source>
        <dbReference type="ARBA" id="ARBA00004651"/>
    </source>
</evidence>
<dbReference type="GO" id="GO:0005886">
    <property type="term" value="C:plasma membrane"/>
    <property type="evidence" value="ECO:0007669"/>
    <property type="project" value="UniProtKB-SubCell"/>
</dbReference>
<evidence type="ECO:0000313" key="11">
    <source>
        <dbReference type="EMBL" id="KAL3403782.1"/>
    </source>
</evidence>
<keyword evidence="9 10" id="KW-0807">Transducer</keyword>
<keyword evidence="7 10" id="KW-0472">Membrane</keyword>
<evidence type="ECO:0000256" key="2">
    <source>
        <dbReference type="ARBA" id="ARBA00022475"/>
    </source>
</evidence>
<name>A0ABD2XFZ8_9HYME</name>
<evidence type="ECO:0000256" key="10">
    <source>
        <dbReference type="RuleBase" id="RU351113"/>
    </source>
</evidence>
<keyword evidence="2" id="KW-1003">Cell membrane</keyword>
<evidence type="ECO:0000256" key="5">
    <source>
        <dbReference type="ARBA" id="ARBA00022725"/>
    </source>
</evidence>
<dbReference type="GO" id="GO:0007165">
    <property type="term" value="P:signal transduction"/>
    <property type="evidence" value="ECO:0007669"/>
    <property type="project" value="UniProtKB-KW"/>
</dbReference>
<dbReference type="Pfam" id="PF02949">
    <property type="entry name" value="7tm_6"/>
    <property type="match status" value="1"/>
</dbReference>
<reference evidence="11 12" key="1">
    <citation type="journal article" date="2024" name="bioRxiv">
        <title>A reference genome for Trichogramma kaykai: A tiny desert-dwelling parasitoid wasp with competing sex-ratio distorters.</title>
        <authorList>
            <person name="Culotta J."/>
            <person name="Lindsey A.R."/>
        </authorList>
    </citation>
    <scope>NUCLEOTIDE SEQUENCE [LARGE SCALE GENOMIC DNA]</scope>
    <source>
        <strain evidence="11 12">KSX58</strain>
    </source>
</reference>
<evidence type="ECO:0000256" key="9">
    <source>
        <dbReference type="ARBA" id="ARBA00023224"/>
    </source>
</evidence>
<proteinExistence type="inferred from homology"/>
<sequence>MAIQTTQAELAELSRQLDFEENQFYWLKKFLKFVFLCPVQPKAIQKSGRAMMHMSFIFSIIITCTRAHKELVVNEIYPPMLAELAFQLITLLGVYFVYLQAIGSEKVLYRMCEVVTIDWLSIKDPEEKNTMKVVCEQGSRLILIHFGILLPSLLGYALAPVFLPNLLNPYLPENMTLEKTLCAHVELFIDQDKYFYHILIFLIHMVILIMLVISALDLAYTSCITYIMGKIIWIGDVFQRLGEIKTSDKSPSAKRKIDLYVHQTIIGLIKRHQKCLEFSQTLNDACSPKLIIVMVGFMIVLSLSGSMAVVEISYDVGSAAKMAMAFGVILVMVLVICYPSQLLIDASNDIYFKCYTSKWYEYPVRTRRLLILMMTRAAEPCCMTIGPTVPLNFETAGTIINTAMSYVTTLVSLCAL</sequence>
<feature type="transmembrane region" description="Helical" evidence="10">
    <location>
        <begin position="290"/>
        <end position="310"/>
    </location>
</feature>
<comment type="similarity">
    <text evidence="10">Belongs to the insect chemoreceptor superfamily. Heteromeric odorant receptor channel (TC 1.A.69) family.</text>
</comment>
<keyword evidence="4 10" id="KW-0812">Transmembrane</keyword>
<evidence type="ECO:0000313" key="12">
    <source>
        <dbReference type="Proteomes" id="UP001627154"/>
    </source>
</evidence>
<feature type="transmembrane region" description="Helical" evidence="10">
    <location>
        <begin position="141"/>
        <end position="163"/>
    </location>
</feature>
<keyword evidence="8 10" id="KW-0675">Receptor</keyword>
<keyword evidence="6 10" id="KW-1133">Transmembrane helix</keyword>
<gene>
    <name evidence="11" type="ORF">TKK_003462</name>
</gene>